<protein>
    <submittedName>
        <fullName evidence="1">Uncharacterized protein</fullName>
    </submittedName>
</protein>
<gene>
    <name evidence="1" type="ORF">GA0074694_1399</name>
</gene>
<accession>A0A1C6RFP4</accession>
<keyword evidence="2" id="KW-1185">Reference proteome</keyword>
<proteinExistence type="predicted"/>
<organism evidence="1 2">
    <name type="scientific">Micromonospora inyonensis</name>
    <dbReference type="NCBI Taxonomy" id="47866"/>
    <lineage>
        <taxon>Bacteria</taxon>
        <taxon>Bacillati</taxon>
        <taxon>Actinomycetota</taxon>
        <taxon>Actinomycetes</taxon>
        <taxon>Micromonosporales</taxon>
        <taxon>Micromonosporaceae</taxon>
        <taxon>Micromonospora</taxon>
    </lineage>
</organism>
<evidence type="ECO:0000313" key="1">
    <source>
        <dbReference type="EMBL" id="SCL15872.1"/>
    </source>
</evidence>
<evidence type="ECO:0000313" key="2">
    <source>
        <dbReference type="Proteomes" id="UP000198906"/>
    </source>
</evidence>
<dbReference type="EMBL" id="FMHU01000001">
    <property type="protein sequence ID" value="SCL15872.1"/>
    <property type="molecule type" value="Genomic_DNA"/>
</dbReference>
<sequence>MAADAVREQFGALPAPQREWELPCDSARWFDVDRPYVMQGVWELPLLPEDHEQTLLALYRGSGRVDSDFTALGDGRFTVHGYDPEKSIG</sequence>
<name>A0A1C6RFP4_9ACTN</name>
<dbReference type="AlphaFoldDB" id="A0A1C6RFP4"/>
<reference evidence="2" key="1">
    <citation type="submission" date="2016-06" db="EMBL/GenBank/DDBJ databases">
        <authorList>
            <person name="Varghese N."/>
        </authorList>
    </citation>
    <scope>NUCLEOTIDE SEQUENCE [LARGE SCALE GENOMIC DNA]</scope>
    <source>
        <strain evidence="2">DSM 46123</strain>
    </source>
</reference>
<dbReference type="Proteomes" id="UP000198906">
    <property type="component" value="Unassembled WGS sequence"/>
</dbReference>